<dbReference type="Gene3D" id="3.40.50.300">
    <property type="entry name" value="P-loop containing nucleotide triphosphate hydrolases"/>
    <property type="match status" value="1"/>
</dbReference>
<dbReference type="Pfam" id="PF03328">
    <property type="entry name" value="HpcH_HpaI"/>
    <property type="match status" value="1"/>
</dbReference>
<dbReference type="GO" id="GO:0046872">
    <property type="term" value="F:metal ion binding"/>
    <property type="evidence" value="ECO:0007669"/>
    <property type="project" value="UniProtKB-KW"/>
</dbReference>
<dbReference type="SUPFAM" id="SSF52540">
    <property type="entry name" value="P-loop containing nucleoside triphosphate hydrolases"/>
    <property type="match status" value="1"/>
</dbReference>
<dbReference type="GO" id="GO:0042626">
    <property type="term" value="F:ATPase-coupled transmembrane transporter activity"/>
    <property type="evidence" value="ECO:0007669"/>
    <property type="project" value="TreeGrafter"/>
</dbReference>
<gene>
    <name evidence="6" type="ORF">BDV23DRAFT_185892</name>
</gene>
<comment type="subcellular location">
    <subcellularLocation>
        <location evidence="1">Membrane</location>
        <topology evidence="1">Multi-pass membrane protein</topology>
    </subcellularLocation>
</comment>
<protein>
    <submittedName>
        <fullName evidence="6">Pyruvate/Phosphoenolpyruvate kinase-like domain-containing protein</fullName>
    </submittedName>
</protein>
<accession>A0A5N7C2D7</accession>
<dbReference type="GO" id="GO:0005524">
    <property type="term" value="F:ATP binding"/>
    <property type="evidence" value="ECO:0007669"/>
    <property type="project" value="UniProtKB-KW"/>
</dbReference>
<dbReference type="InterPro" id="IPR005000">
    <property type="entry name" value="Aldolase/citrate-lyase_domain"/>
</dbReference>
<evidence type="ECO:0000256" key="2">
    <source>
        <dbReference type="ARBA" id="ARBA00022723"/>
    </source>
</evidence>
<keyword evidence="6" id="KW-0670">Pyruvate</keyword>
<keyword evidence="4" id="KW-0067">ATP-binding</keyword>
<keyword evidence="6" id="KW-0418">Kinase</keyword>
<dbReference type="Gene3D" id="3.20.20.60">
    <property type="entry name" value="Phosphoenolpyruvate-binding domains"/>
    <property type="match status" value="1"/>
</dbReference>
<dbReference type="GO" id="GO:0016887">
    <property type="term" value="F:ATP hydrolysis activity"/>
    <property type="evidence" value="ECO:0007669"/>
    <property type="project" value="InterPro"/>
</dbReference>
<dbReference type="GO" id="GO:0016301">
    <property type="term" value="F:kinase activity"/>
    <property type="evidence" value="ECO:0007669"/>
    <property type="project" value="UniProtKB-KW"/>
</dbReference>
<evidence type="ECO:0000256" key="3">
    <source>
        <dbReference type="ARBA" id="ARBA00022741"/>
    </source>
</evidence>
<reference evidence="6" key="1">
    <citation type="submission" date="2019-04" db="EMBL/GenBank/DDBJ databases">
        <title>Friends and foes A comparative genomics studyof 23 Aspergillus species from section Flavi.</title>
        <authorList>
            <consortium name="DOE Joint Genome Institute"/>
            <person name="Kjaerbolling I."/>
            <person name="Vesth T."/>
            <person name="Frisvad J.C."/>
            <person name="Nybo J.L."/>
            <person name="Theobald S."/>
            <person name="Kildgaard S."/>
            <person name="Isbrandt T."/>
            <person name="Kuo A."/>
            <person name="Sato A."/>
            <person name="Lyhne E.K."/>
            <person name="Kogle M.E."/>
            <person name="Wiebenga A."/>
            <person name="Kun R.S."/>
            <person name="Lubbers R.J."/>
            <person name="Makela M.R."/>
            <person name="Barry K."/>
            <person name="Chovatia M."/>
            <person name="Clum A."/>
            <person name="Daum C."/>
            <person name="Haridas S."/>
            <person name="He G."/>
            <person name="LaButti K."/>
            <person name="Lipzen A."/>
            <person name="Mondo S."/>
            <person name="Riley R."/>
            <person name="Salamov A."/>
            <person name="Simmons B.A."/>
            <person name="Magnuson J.K."/>
            <person name="Henrissat B."/>
            <person name="Mortensen U.H."/>
            <person name="Larsen T.O."/>
            <person name="Devries R.P."/>
            <person name="Grigoriev I.V."/>
            <person name="Machida M."/>
            <person name="Baker S.E."/>
            <person name="Andersen M.R."/>
        </authorList>
    </citation>
    <scope>NUCLEOTIDE SEQUENCE [LARGE SCALE GENOMIC DNA]</scope>
    <source>
        <strain evidence="6">IBT 14317</strain>
    </source>
</reference>
<dbReference type="InterPro" id="IPR050173">
    <property type="entry name" value="ABC_transporter_C-like"/>
</dbReference>
<dbReference type="OrthoDB" id="1621678at2759"/>
<evidence type="ECO:0000256" key="1">
    <source>
        <dbReference type="ARBA" id="ARBA00004141"/>
    </source>
</evidence>
<keyword evidence="2" id="KW-0479">Metal-binding</keyword>
<evidence type="ECO:0000256" key="4">
    <source>
        <dbReference type="ARBA" id="ARBA00022840"/>
    </source>
</evidence>
<dbReference type="InterPro" id="IPR027417">
    <property type="entry name" value="P-loop_NTPase"/>
</dbReference>
<dbReference type="PROSITE" id="PS00211">
    <property type="entry name" value="ABC_TRANSPORTER_1"/>
    <property type="match status" value="1"/>
</dbReference>
<dbReference type="Proteomes" id="UP000326877">
    <property type="component" value="Unassembled WGS sequence"/>
</dbReference>
<dbReference type="PANTHER" id="PTHR24223">
    <property type="entry name" value="ATP-BINDING CASSETTE SUB-FAMILY C"/>
    <property type="match status" value="1"/>
</dbReference>
<keyword evidence="3" id="KW-0547">Nucleotide-binding</keyword>
<dbReference type="InterPro" id="IPR040442">
    <property type="entry name" value="Pyrv_kinase-like_dom_sf"/>
</dbReference>
<feature type="domain" description="HpcH/HpaI aldolase/citrate lyase" evidence="5">
    <location>
        <begin position="69"/>
        <end position="202"/>
    </location>
</feature>
<evidence type="ECO:0000259" key="5">
    <source>
        <dbReference type="Pfam" id="PF03328"/>
    </source>
</evidence>
<dbReference type="PANTHER" id="PTHR24223:SF464">
    <property type="entry name" value="ABC-TYPE TRANSPORTER CICA"/>
    <property type="match status" value="1"/>
</dbReference>
<evidence type="ECO:0000313" key="6">
    <source>
        <dbReference type="EMBL" id="KAE8387887.1"/>
    </source>
</evidence>
<dbReference type="GO" id="GO:0016020">
    <property type="term" value="C:membrane"/>
    <property type="evidence" value="ECO:0007669"/>
    <property type="project" value="UniProtKB-SubCell"/>
</dbReference>
<dbReference type="EMBL" id="ML735286">
    <property type="protein sequence ID" value="KAE8387887.1"/>
    <property type="molecule type" value="Genomic_DNA"/>
</dbReference>
<keyword evidence="6" id="KW-0808">Transferase</keyword>
<proteinExistence type="predicted"/>
<dbReference type="AlphaFoldDB" id="A0A5N7C2D7"/>
<name>A0A5N7C2D7_PETAA</name>
<dbReference type="InterPro" id="IPR015813">
    <property type="entry name" value="Pyrv/PenolPyrv_kinase-like_dom"/>
</dbReference>
<dbReference type="SUPFAM" id="SSF51621">
    <property type="entry name" value="Phosphoenolpyruvate/pyruvate domain"/>
    <property type="match status" value="1"/>
</dbReference>
<organism evidence="6">
    <name type="scientific">Petromyces alliaceus</name>
    <name type="common">Aspergillus alliaceus</name>
    <dbReference type="NCBI Taxonomy" id="209559"/>
    <lineage>
        <taxon>Eukaryota</taxon>
        <taxon>Fungi</taxon>
        <taxon>Dikarya</taxon>
        <taxon>Ascomycota</taxon>
        <taxon>Pezizomycotina</taxon>
        <taxon>Eurotiomycetes</taxon>
        <taxon>Eurotiomycetidae</taxon>
        <taxon>Eurotiales</taxon>
        <taxon>Aspergillaceae</taxon>
        <taxon>Aspergillus</taxon>
        <taxon>Aspergillus subgen. Circumdati</taxon>
    </lineage>
</organism>
<dbReference type="InterPro" id="IPR017871">
    <property type="entry name" value="ABC_transporter-like_CS"/>
</dbReference>
<sequence>MAVGCNDSDCLSNSATDHKHGDMRDYIAPSLFQPHRVRLAIRDAHEKKIPPLIGYYAGPPAVSITHWLTPIGFDYVWIDWEHNATNIETMTTVPFMSSAKTIPFVRVPGHDASIIGYALNAGASIIVPHVDMVEEAKHVVSAVKLDRKQNGTRSTPPFRYTTLMIQIESLEGIHNLDAILTKVPEIDIVWFGTIDARMSMGLAAGFGVRGSEPKWLGACDLFHATFRKYKKPHARLGKEFNGKQQKSIVRYCYEYDEIKYNEVIVTCALHADLAMFPDGDQAEIGERGNTISGGQKQRLNIGRAIYSGSDIVLMDKAICGLLKPRCGALATHQLHVLGCCDWNILMDEGYIVAIDIFANLMRTDQLFQTLMLAKPRQGDSNQKAVASETSIEIQPQNAISSEINAKKRCTPLMQKEERAIGSMRWDVWKSYLTFIA</sequence>